<dbReference type="AlphaFoldDB" id="A0A9J6AVI1"/>
<feature type="disulfide bond" evidence="20">
    <location>
        <begin position="200"/>
        <end position="232"/>
    </location>
</feature>
<dbReference type="GO" id="GO:0006979">
    <property type="term" value="P:response to oxidative stress"/>
    <property type="evidence" value="ECO:0007669"/>
    <property type="project" value="InterPro"/>
</dbReference>
<dbReference type="FunFam" id="1.10.520.10:FF:000008">
    <property type="entry name" value="Peroxidase"/>
    <property type="match status" value="1"/>
</dbReference>
<dbReference type="GO" id="GO:0046872">
    <property type="term" value="F:metal ion binding"/>
    <property type="evidence" value="ECO:0007669"/>
    <property type="project" value="UniProtKB-KW"/>
</dbReference>
<keyword evidence="11" id="KW-0560">Oxidoreductase</keyword>
<keyword evidence="15" id="KW-0376">Hydrogen peroxide</keyword>
<dbReference type="GO" id="GO:0042744">
    <property type="term" value="P:hydrogen peroxide catabolic process"/>
    <property type="evidence" value="ECO:0007669"/>
    <property type="project" value="UniProtKB-KW"/>
</dbReference>
<evidence type="ECO:0000256" key="10">
    <source>
        <dbReference type="ARBA" id="ARBA00022837"/>
    </source>
</evidence>
<evidence type="ECO:0000256" key="21">
    <source>
        <dbReference type="SAM" id="SignalP"/>
    </source>
</evidence>
<dbReference type="InterPro" id="IPR033905">
    <property type="entry name" value="Secretory_peroxidase"/>
</dbReference>
<evidence type="ECO:0000256" key="12">
    <source>
        <dbReference type="ARBA" id="ARBA00023004"/>
    </source>
</evidence>
<feature type="disulfide bond" evidence="20">
    <location>
        <begin position="120"/>
        <end position="320"/>
    </location>
</feature>
<evidence type="ECO:0000256" key="2">
    <source>
        <dbReference type="ARBA" id="ARBA00002322"/>
    </source>
</evidence>
<evidence type="ECO:0000256" key="20">
    <source>
        <dbReference type="PIRSR" id="PIRSR600823-5"/>
    </source>
</evidence>
<comment type="caution">
    <text evidence="23">The sequence shown here is derived from an EMBL/GenBank/DDBJ whole genome shotgun (WGS) entry which is preliminary data.</text>
</comment>
<keyword evidence="5" id="KW-0964">Secreted</keyword>
<evidence type="ECO:0000313" key="24">
    <source>
        <dbReference type="Proteomes" id="UP000824120"/>
    </source>
</evidence>
<evidence type="ECO:0000256" key="11">
    <source>
        <dbReference type="ARBA" id="ARBA00023002"/>
    </source>
</evidence>
<dbReference type="PRINTS" id="PR00461">
    <property type="entry name" value="PLPEROXIDASE"/>
</dbReference>
<evidence type="ECO:0000256" key="8">
    <source>
        <dbReference type="ARBA" id="ARBA00022723"/>
    </source>
</evidence>
<feature type="site" description="Transition state stabilizer" evidence="19">
    <location>
        <position position="62"/>
    </location>
</feature>
<dbReference type="Proteomes" id="UP000824120">
    <property type="component" value="Chromosome 2"/>
</dbReference>
<feature type="domain" description="Plant heme peroxidase family profile" evidence="22">
    <location>
        <begin position="323"/>
        <end position="577"/>
    </location>
</feature>
<dbReference type="InterPro" id="IPR000823">
    <property type="entry name" value="Peroxidase_pln"/>
</dbReference>
<dbReference type="PROSITE" id="PS00435">
    <property type="entry name" value="PEROXIDASE_1"/>
    <property type="match status" value="3"/>
</dbReference>
<dbReference type="GO" id="GO:0140825">
    <property type="term" value="F:lactoperoxidase activity"/>
    <property type="evidence" value="ECO:0007669"/>
    <property type="project" value="UniProtKB-EC"/>
</dbReference>
<feature type="binding site" evidence="18">
    <location>
        <position position="245"/>
    </location>
    <ligand>
        <name>Ca(2+)</name>
        <dbReference type="ChEBI" id="CHEBI:29108"/>
        <label>2</label>
    </ligand>
</feature>
<dbReference type="InterPro" id="IPR002016">
    <property type="entry name" value="Haem_peroxidase"/>
</dbReference>
<evidence type="ECO:0000256" key="16">
    <source>
        <dbReference type="PIRSR" id="PIRSR600823-1"/>
    </source>
</evidence>
<evidence type="ECO:0000256" key="14">
    <source>
        <dbReference type="ARBA" id="ARBA00023180"/>
    </source>
</evidence>
<dbReference type="Gene3D" id="1.10.420.10">
    <property type="entry name" value="Peroxidase, domain 2"/>
    <property type="match status" value="3"/>
</dbReference>
<dbReference type="EMBL" id="JACXVP010000002">
    <property type="protein sequence ID" value="KAG5628135.1"/>
    <property type="molecule type" value="Genomic_DNA"/>
</dbReference>
<comment type="function">
    <text evidence="2">Removal of H(2)O(2), oxidation of toxic reductants, biosynthesis and degradation of lignin, suberization, auxin catabolism, response to environmental stresses such as wounding, pathogen attack and oxidative stress. These functions might be dependent on each isozyme/isoform in each plant tissue.</text>
</comment>
<keyword evidence="8 18" id="KW-0479">Metal-binding</keyword>
<evidence type="ECO:0000256" key="9">
    <source>
        <dbReference type="ARBA" id="ARBA00022729"/>
    </source>
</evidence>
<feature type="signal peptide" evidence="21">
    <location>
        <begin position="1"/>
        <end position="24"/>
    </location>
</feature>
<comment type="similarity">
    <text evidence="3">Belongs to the peroxidase family. Ascorbate peroxidase subfamily.</text>
</comment>
<feature type="binding site" evidence="18">
    <location>
        <position position="88"/>
    </location>
    <ligand>
        <name>Ca(2+)</name>
        <dbReference type="ChEBI" id="CHEBI:29108"/>
        <label>1</label>
    </ligand>
</feature>
<evidence type="ECO:0000256" key="5">
    <source>
        <dbReference type="ARBA" id="ARBA00022525"/>
    </source>
</evidence>
<feature type="binding site" description="axial binding residue" evidence="18">
    <location>
        <position position="193"/>
    </location>
    <ligand>
        <name>heme b</name>
        <dbReference type="ChEBI" id="CHEBI:60344"/>
    </ligand>
    <ligandPart>
        <name>Fe</name>
        <dbReference type="ChEBI" id="CHEBI:18248"/>
    </ligandPart>
</feature>
<evidence type="ECO:0000256" key="1">
    <source>
        <dbReference type="ARBA" id="ARBA00000189"/>
    </source>
</evidence>
<dbReference type="Pfam" id="PF00141">
    <property type="entry name" value="peroxidase"/>
    <property type="match status" value="3"/>
</dbReference>
<proteinExistence type="inferred from homology"/>
<feature type="binding site" evidence="18">
    <location>
        <position position="67"/>
    </location>
    <ligand>
        <name>Ca(2+)</name>
        <dbReference type="ChEBI" id="CHEBI:29108"/>
        <label>1</label>
    </ligand>
</feature>
<feature type="binding site" evidence="17">
    <location>
        <position position="163"/>
    </location>
    <ligand>
        <name>substrate</name>
    </ligand>
</feature>
<protein>
    <recommendedName>
        <fullName evidence="4">peroxidase</fullName>
        <ecNumber evidence="4">1.11.1.7</ecNumber>
    </recommendedName>
</protein>
<comment type="cofactor">
    <cofactor evidence="18">
        <name>Ca(2+)</name>
        <dbReference type="ChEBI" id="CHEBI:29108"/>
    </cofactor>
    <text evidence="18">Binds 2 calcium ions per subunit.</text>
</comment>
<evidence type="ECO:0000256" key="6">
    <source>
        <dbReference type="ARBA" id="ARBA00022559"/>
    </source>
</evidence>
<dbReference type="InterPro" id="IPR010255">
    <property type="entry name" value="Haem_peroxidase_sf"/>
</dbReference>
<evidence type="ECO:0000256" key="15">
    <source>
        <dbReference type="ARBA" id="ARBA00023324"/>
    </source>
</evidence>
<feature type="binding site" evidence="18">
    <location>
        <position position="70"/>
    </location>
    <ligand>
        <name>Ca(2+)</name>
        <dbReference type="ChEBI" id="CHEBI:29108"/>
        <label>1</label>
    </ligand>
</feature>
<reference evidence="23 24" key="1">
    <citation type="submission" date="2020-09" db="EMBL/GenBank/DDBJ databases">
        <title>De no assembly of potato wild relative species, Solanum commersonii.</title>
        <authorList>
            <person name="Cho K."/>
        </authorList>
    </citation>
    <scope>NUCLEOTIDE SEQUENCE [LARGE SCALE GENOMIC DNA]</scope>
    <source>
        <strain evidence="23">LZ3.2</strain>
        <tissue evidence="23">Leaf</tissue>
    </source>
</reference>
<sequence>MEGGILKFLLFTILVFVAIGHTNGQLRKGFYKSSCPQAEQIVQNITWKRVASNSTLPAKLLRMHFHDCFVRGCDGSVLIDSTANNRAEKAAIPNLSLGGFDVIDEIKTALENTCQGVVSCADILTLAARDSVSFQFKKPMWEVVTGRRDGRISESSEALSEIPSPFFNFTSLKQSFANKSLTVHDLVVLSGGHTIGVGHCNLFSNRLYNFTGKGDSDPSLNSTYVTFLKTKCQSLSDNTTTVEMDPGSSLTFDNNYFSVLKQQKVLFQSDAALLTNKGAKNIVDEMLITGKFFTEFSQSMNRMGAIGVLTGSNGEIRKKCNVGCDASILLDKVGTVDSEKEARPNLSLGGFDVIDDIKRQVEAKCPGNIVSCADILALSARDAVSFPFKTSMWEVETGRKDGNVSLASDVNGNLPSPFSDFATLKQIFANKGLNVDDLVALSGAHTIGVSHCGAFSRRLFNFTGKGDMDPTLNATYAESLKKLCPNPANPNTTVEMDPLSSTSFDSNYFNILIKQNKGLFQSDAALLNDTKSVIVIKKLQKDKTFFVEFARSMQKMGAIQLLTGNAGEIRKNCRKMTTQFVLICLVFMCLVLGGVAWDTRNEEYSRNEDGARNEDYSRNAWGARNKDGERNAWGASNAWDAIKNVWGARNSNVPRKNYYQSTHCPNVEQLIRDITWSKVAKDATLGAKLLRIHYHDCFVRGCDASILLDKVGSDDSEKEARPNLSLGGFDVIDDIKREVEAKCPGIVSCADILALVARDAVSYPFKTLMWEVETGRKDGFVSLASDVSGNLPSPFSDFATLKQIFANKGLNVDDLVALSGAHTIGVAHCGAFSRRLFNFTGKGDMDPSLNATYTESLKKLCPNPANPNTTVEMDPMSSTSFDSNYFNILINQNKGLFQSDAALLNDKDSVIVIKKLQQDKTFFFEFARSMQKMGAIELLTGNAGEIRKNCRVKN</sequence>
<feature type="domain" description="Plant heme peroxidase family profile" evidence="22">
    <location>
        <begin position="657"/>
        <end position="954"/>
    </location>
</feature>
<evidence type="ECO:0000313" key="23">
    <source>
        <dbReference type="EMBL" id="KAG5628135.1"/>
    </source>
</evidence>
<dbReference type="InterPro" id="IPR019793">
    <property type="entry name" value="Peroxidases_heam-ligand_BS"/>
</dbReference>
<evidence type="ECO:0000256" key="13">
    <source>
        <dbReference type="ARBA" id="ARBA00023157"/>
    </source>
</evidence>
<keyword evidence="6" id="KW-0575">Peroxidase</keyword>
<keyword evidence="13 20" id="KW-1015">Disulfide bond</keyword>
<gene>
    <name evidence="23" type="ORF">H5410_013353</name>
</gene>
<feature type="binding site" evidence="18">
    <location>
        <position position="76"/>
    </location>
    <ligand>
        <name>Ca(2+)</name>
        <dbReference type="ChEBI" id="CHEBI:29108"/>
        <label>1</label>
    </ligand>
</feature>
<keyword evidence="24" id="KW-1185">Reference proteome</keyword>
<keyword evidence="12 18" id="KW-0408">Iron</keyword>
<evidence type="ECO:0000256" key="18">
    <source>
        <dbReference type="PIRSR" id="PIRSR600823-3"/>
    </source>
</evidence>
<evidence type="ECO:0000256" key="4">
    <source>
        <dbReference type="ARBA" id="ARBA00012313"/>
    </source>
</evidence>
<dbReference type="CDD" id="cd00693">
    <property type="entry name" value="secretory_peroxidase"/>
    <property type="match status" value="3"/>
</dbReference>
<dbReference type="PANTHER" id="PTHR31235">
    <property type="entry name" value="PEROXIDASE 25-RELATED"/>
    <property type="match status" value="1"/>
</dbReference>
<dbReference type="PROSITE" id="PS50873">
    <property type="entry name" value="PEROXIDASE_4"/>
    <property type="match status" value="3"/>
</dbReference>
<feature type="active site" description="Proton acceptor" evidence="16">
    <location>
        <position position="66"/>
    </location>
</feature>
<feature type="domain" description="Plant heme peroxidase family profile" evidence="22">
    <location>
        <begin position="25"/>
        <end position="324"/>
    </location>
</feature>
<keyword evidence="14" id="KW-0325">Glycoprotein</keyword>
<keyword evidence="7" id="KW-0349">Heme</keyword>
<feature type="binding site" evidence="18">
    <location>
        <position position="72"/>
    </location>
    <ligand>
        <name>Ca(2+)</name>
        <dbReference type="ChEBI" id="CHEBI:29108"/>
        <label>1</label>
    </ligand>
</feature>
<keyword evidence="10 18" id="KW-0106">Calcium</keyword>
<dbReference type="OrthoDB" id="2113341at2759"/>
<dbReference type="FunFam" id="1.10.520.10:FF:000001">
    <property type="entry name" value="Peroxidase"/>
    <property type="match status" value="1"/>
</dbReference>
<accession>A0A9J6AVI1</accession>
<feature type="disulfide bond" evidence="20">
    <location>
        <begin position="35"/>
        <end position="114"/>
    </location>
</feature>
<feature type="binding site" evidence="18">
    <location>
        <position position="74"/>
    </location>
    <ligand>
        <name>Ca(2+)</name>
        <dbReference type="ChEBI" id="CHEBI:29108"/>
        <label>1</label>
    </ligand>
</feature>
<dbReference type="Gene3D" id="1.10.520.10">
    <property type="match status" value="3"/>
</dbReference>
<comment type="catalytic activity">
    <reaction evidence="1">
        <text>2 a phenolic donor + H2O2 = 2 a phenolic radical donor + 2 H2O</text>
        <dbReference type="Rhea" id="RHEA:56136"/>
        <dbReference type="ChEBI" id="CHEBI:15377"/>
        <dbReference type="ChEBI" id="CHEBI:16240"/>
        <dbReference type="ChEBI" id="CHEBI:139520"/>
        <dbReference type="ChEBI" id="CHEBI:139521"/>
        <dbReference type="EC" id="1.11.1.7"/>
    </reaction>
</comment>
<evidence type="ECO:0000256" key="17">
    <source>
        <dbReference type="PIRSR" id="PIRSR600823-2"/>
    </source>
</evidence>
<dbReference type="FunFam" id="1.10.420.10:FF:000008">
    <property type="entry name" value="Peroxidase"/>
    <property type="match status" value="3"/>
</dbReference>
<feature type="disulfide bond" evidence="20">
    <location>
        <begin position="68"/>
        <end position="73"/>
    </location>
</feature>
<keyword evidence="9 21" id="KW-0732">Signal</keyword>
<feature type="binding site" evidence="18">
    <location>
        <position position="194"/>
    </location>
    <ligand>
        <name>Ca(2+)</name>
        <dbReference type="ChEBI" id="CHEBI:29108"/>
        <label>2</label>
    </ligand>
</feature>
<feature type="chain" id="PRO_5039947217" description="peroxidase" evidence="21">
    <location>
        <begin position="25"/>
        <end position="954"/>
    </location>
</feature>
<feature type="binding site" evidence="18">
    <location>
        <position position="253"/>
    </location>
    <ligand>
        <name>Ca(2+)</name>
        <dbReference type="ChEBI" id="CHEBI:29108"/>
        <label>2</label>
    </ligand>
</feature>
<dbReference type="EC" id="1.11.1.7" evidence="4"/>
<evidence type="ECO:0000256" key="3">
    <source>
        <dbReference type="ARBA" id="ARBA00006873"/>
    </source>
</evidence>
<name>A0A9J6AVI1_SOLCO</name>
<evidence type="ECO:0000256" key="7">
    <source>
        <dbReference type="ARBA" id="ARBA00022617"/>
    </source>
</evidence>
<evidence type="ECO:0000259" key="22">
    <source>
        <dbReference type="PROSITE" id="PS50873"/>
    </source>
</evidence>
<comment type="cofactor">
    <cofactor evidence="18">
        <name>heme b</name>
        <dbReference type="ChEBI" id="CHEBI:60344"/>
    </cofactor>
    <text evidence="18">Binds 1 heme b (iron(II)-protoporphyrin IX) group per subunit.</text>
</comment>
<dbReference type="SUPFAM" id="SSF48113">
    <property type="entry name" value="Heme-dependent peroxidases"/>
    <property type="match status" value="3"/>
</dbReference>
<organism evidence="23 24">
    <name type="scientific">Solanum commersonii</name>
    <name type="common">Commerson's wild potato</name>
    <name type="synonym">Commerson's nightshade</name>
    <dbReference type="NCBI Taxonomy" id="4109"/>
    <lineage>
        <taxon>Eukaryota</taxon>
        <taxon>Viridiplantae</taxon>
        <taxon>Streptophyta</taxon>
        <taxon>Embryophyta</taxon>
        <taxon>Tracheophyta</taxon>
        <taxon>Spermatophyta</taxon>
        <taxon>Magnoliopsida</taxon>
        <taxon>eudicotyledons</taxon>
        <taxon>Gunneridae</taxon>
        <taxon>Pentapetalae</taxon>
        <taxon>asterids</taxon>
        <taxon>lamiids</taxon>
        <taxon>Solanales</taxon>
        <taxon>Solanaceae</taxon>
        <taxon>Solanoideae</taxon>
        <taxon>Solaneae</taxon>
        <taxon>Solanum</taxon>
    </lineage>
</organism>
<dbReference type="GO" id="GO:0020037">
    <property type="term" value="F:heme binding"/>
    <property type="evidence" value="ECO:0007669"/>
    <property type="project" value="InterPro"/>
</dbReference>
<evidence type="ECO:0000256" key="19">
    <source>
        <dbReference type="PIRSR" id="PIRSR600823-4"/>
    </source>
</evidence>
<dbReference type="PRINTS" id="PR00458">
    <property type="entry name" value="PEROXIDASE"/>
</dbReference>